<feature type="transmembrane region" description="Helical" evidence="6">
    <location>
        <begin position="29"/>
        <end position="59"/>
    </location>
</feature>
<name>A0A8S1H9A8_9PELO</name>
<dbReference type="GO" id="GO:0004888">
    <property type="term" value="F:transmembrane signaling receptor activity"/>
    <property type="evidence" value="ECO:0007669"/>
    <property type="project" value="InterPro"/>
</dbReference>
<dbReference type="GO" id="GO:0016020">
    <property type="term" value="C:membrane"/>
    <property type="evidence" value="ECO:0007669"/>
    <property type="project" value="UniProtKB-SubCell"/>
</dbReference>
<dbReference type="InterPro" id="IPR000609">
    <property type="entry name" value="7TM_GPCR_serpentine_rcpt_Srg"/>
</dbReference>
<evidence type="ECO:0000256" key="3">
    <source>
        <dbReference type="ARBA" id="ARBA00022692"/>
    </source>
</evidence>
<organism evidence="7 8">
    <name type="scientific">Caenorhabditis auriculariae</name>
    <dbReference type="NCBI Taxonomy" id="2777116"/>
    <lineage>
        <taxon>Eukaryota</taxon>
        <taxon>Metazoa</taxon>
        <taxon>Ecdysozoa</taxon>
        <taxon>Nematoda</taxon>
        <taxon>Chromadorea</taxon>
        <taxon>Rhabditida</taxon>
        <taxon>Rhabditina</taxon>
        <taxon>Rhabditomorpha</taxon>
        <taxon>Rhabditoidea</taxon>
        <taxon>Rhabditidae</taxon>
        <taxon>Peloderinae</taxon>
        <taxon>Caenorhabditis</taxon>
    </lineage>
</organism>
<evidence type="ECO:0000256" key="2">
    <source>
        <dbReference type="ARBA" id="ARBA00005692"/>
    </source>
</evidence>
<comment type="caution">
    <text evidence="6">Lacks conserved residue(s) required for the propagation of feature annotation.</text>
</comment>
<feature type="transmembrane region" description="Helical" evidence="6">
    <location>
        <begin position="156"/>
        <end position="176"/>
    </location>
</feature>
<gene>
    <name evidence="7" type="ORF">CAUJ_LOCUS5569</name>
</gene>
<comment type="similarity">
    <text evidence="2 6">Belongs to the nematode receptor-like protein srg family.</text>
</comment>
<feature type="transmembrane region" description="Helical" evidence="6">
    <location>
        <begin position="79"/>
        <end position="98"/>
    </location>
</feature>
<dbReference type="OrthoDB" id="5785148at2759"/>
<dbReference type="Pfam" id="PF02118">
    <property type="entry name" value="Srg"/>
    <property type="match status" value="1"/>
</dbReference>
<proteinExistence type="inferred from homology"/>
<evidence type="ECO:0000256" key="5">
    <source>
        <dbReference type="ARBA" id="ARBA00023136"/>
    </source>
</evidence>
<accession>A0A8S1H9A8</accession>
<dbReference type="AlphaFoldDB" id="A0A8S1H9A8"/>
<evidence type="ECO:0000313" key="7">
    <source>
        <dbReference type="EMBL" id="CAD6189650.1"/>
    </source>
</evidence>
<sequence length="198" mass="22488">MQSLSSFFLCLHRLTCTTMITQDSFWGKYYLLIAFCCALYSTFVQGFLVFLGFRLVVWVQNNQLVGFGKNVGLLYTSNLIHGIIYFCMISTVGIWTVLKVSKNFHSVGYTNSTNVTKKLVKIAVANSFLISGNLLYTVFHGLSAIFHPDSINSHRLVIPFASDMITLTMPYILLAFDEKVQQCFRIRKKYSEIVVIST</sequence>
<comment type="caution">
    <text evidence="7">The sequence shown here is derived from an EMBL/GenBank/DDBJ whole genome shotgun (WGS) entry which is preliminary data.</text>
</comment>
<dbReference type="PANTHER" id="PTHR31114:SF3">
    <property type="entry name" value="SERPENTINE RECEPTOR CLASS GAMMA-RELATED"/>
    <property type="match status" value="1"/>
</dbReference>
<dbReference type="EMBL" id="CAJGYM010000011">
    <property type="protein sequence ID" value="CAD6189650.1"/>
    <property type="molecule type" value="Genomic_DNA"/>
</dbReference>
<protein>
    <recommendedName>
        <fullName evidence="6">Serpentine receptor class gamma</fullName>
    </recommendedName>
</protein>
<evidence type="ECO:0000256" key="1">
    <source>
        <dbReference type="ARBA" id="ARBA00004141"/>
    </source>
</evidence>
<feature type="transmembrane region" description="Helical" evidence="6">
    <location>
        <begin position="119"/>
        <end position="136"/>
    </location>
</feature>
<reference evidence="7" key="1">
    <citation type="submission" date="2020-10" db="EMBL/GenBank/DDBJ databases">
        <authorList>
            <person name="Kikuchi T."/>
        </authorList>
    </citation>
    <scope>NUCLEOTIDE SEQUENCE</scope>
    <source>
        <strain evidence="7">NKZ352</strain>
    </source>
</reference>
<keyword evidence="8" id="KW-1185">Reference proteome</keyword>
<dbReference type="Proteomes" id="UP000835052">
    <property type="component" value="Unassembled WGS sequence"/>
</dbReference>
<evidence type="ECO:0000256" key="4">
    <source>
        <dbReference type="ARBA" id="ARBA00022989"/>
    </source>
</evidence>
<keyword evidence="3 6" id="KW-0812">Transmembrane</keyword>
<dbReference type="PANTHER" id="PTHR31114">
    <property type="entry name" value="SERPENTINE RECEPTOR CLASS GAMMA"/>
    <property type="match status" value="1"/>
</dbReference>
<evidence type="ECO:0000256" key="6">
    <source>
        <dbReference type="RuleBase" id="RU280813"/>
    </source>
</evidence>
<evidence type="ECO:0000313" key="8">
    <source>
        <dbReference type="Proteomes" id="UP000835052"/>
    </source>
</evidence>
<dbReference type="GO" id="GO:0007606">
    <property type="term" value="P:sensory perception of chemical stimulus"/>
    <property type="evidence" value="ECO:0007669"/>
    <property type="project" value="UniProtKB-UniRule"/>
</dbReference>
<comment type="subcellular location">
    <subcellularLocation>
        <location evidence="1">Membrane</location>
        <topology evidence="1">Multi-pass membrane protein</topology>
    </subcellularLocation>
</comment>
<keyword evidence="5 6" id="KW-0472">Membrane</keyword>
<dbReference type="InterPro" id="IPR052880">
    <property type="entry name" value="NRL-Serpentine_Class_Gamma"/>
</dbReference>
<keyword evidence="4 6" id="KW-1133">Transmembrane helix</keyword>